<organism evidence="2 3">
    <name type="scientific">Portunus trituberculatus</name>
    <name type="common">Swimming crab</name>
    <name type="synonym">Neptunus trituberculatus</name>
    <dbReference type="NCBI Taxonomy" id="210409"/>
    <lineage>
        <taxon>Eukaryota</taxon>
        <taxon>Metazoa</taxon>
        <taxon>Ecdysozoa</taxon>
        <taxon>Arthropoda</taxon>
        <taxon>Crustacea</taxon>
        <taxon>Multicrustacea</taxon>
        <taxon>Malacostraca</taxon>
        <taxon>Eumalacostraca</taxon>
        <taxon>Eucarida</taxon>
        <taxon>Decapoda</taxon>
        <taxon>Pleocyemata</taxon>
        <taxon>Brachyura</taxon>
        <taxon>Eubrachyura</taxon>
        <taxon>Portunoidea</taxon>
        <taxon>Portunidae</taxon>
        <taxon>Portuninae</taxon>
        <taxon>Portunus</taxon>
    </lineage>
</organism>
<dbReference type="AlphaFoldDB" id="A0A5B7HD83"/>
<evidence type="ECO:0008006" key="4">
    <source>
        <dbReference type="Google" id="ProtNLM"/>
    </source>
</evidence>
<gene>
    <name evidence="2" type="ORF">E2C01_064965</name>
</gene>
<dbReference type="InterPro" id="IPR036691">
    <property type="entry name" value="Endo/exonu/phosph_ase_sf"/>
</dbReference>
<keyword evidence="3" id="KW-1185">Reference proteome</keyword>
<evidence type="ECO:0000313" key="3">
    <source>
        <dbReference type="Proteomes" id="UP000324222"/>
    </source>
</evidence>
<name>A0A5B7HD83_PORTR</name>
<proteinExistence type="predicted"/>
<accession>A0A5B7HD83</accession>
<reference evidence="2 3" key="1">
    <citation type="submission" date="2019-05" db="EMBL/GenBank/DDBJ databases">
        <title>Another draft genome of Portunus trituberculatus and its Hox gene families provides insights of decapod evolution.</title>
        <authorList>
            <person name="Jeong J.-H."/>
            <person name="Song I."/>
            <person name="Kim S."/>
            <person name="Choi T."/>
            <person name="Kim D."/>
            <person name="Ryu S."/>
            <person name="Kim W."/>
        </authorList>
    </citation>
    <scope>NUCLEOTIDE SEQUENCE [LARGE SCALE GENOMIC DNA]</scope>
    <source>
        <tissue evidence="2">Muscle</tissue>
    </source>
</reference>
<sequence>MVTPHPASESSSGEGTMNVPRSDCSPGDNPKCLDTSLNSSFINFYNIRCLRSNFKFVEHHLSSTTPHLLFLTETQLSKATDSNPFSVPSYFLYHHFRSKAGCFVGAHSVHLPFAEISILGDFNVRHQLWLSSPFIDHPGELTFNFDDLEQLVQHPSRVLDSLGDTPNILDLFLISNP</sequence>
<dbReference type="Proteomes" id="UP000324222">
    <property type="component" value="Unassembled WGS sequence"/>
</dbReference>
<evidence type="ECO:0000313" key="2">
    <source>
        <dbReference type="EMBL" id="MPC70711.1"/>
    </source>
</evidence>
<dbReference type="SUPFAM" id="SSF56219">
    <property type="entry name" value="DNase I-like"/>
    <property type="match status" value="1"/>
</dbReference>
<dbReference type="EMBL" id="VSRR010031577">
    <property type="protein sequence ID" value="MPC70711.1"/>
    <property type="molecule type" value="Genomic_DNA"/>
</dbReference>
<evidence type="ECO:0000256" key="1">
    <source>
        <dbReference type="SAM" id="MobiDB-lite"/>
    </source>
</evidence>
<protein>
    <recommendedName>
        <fullName evidence="4">Endonuclease/exonuclease/phosphatase domain-containing protein</fullName>
    </recommendedName>
</protein>
<feature type="region of interest" description="Disordered" evidence="1">
    <location>
        <begin position="1"/>
        <end position="25"/>
    </location>
</feature>
<comment type="caution">
    <text evidence="2">The sequence shown here is derived from an EMBL/GenBank/DDBJ whole genome shotgun (WGS) entry which is preliminary data.</text>
</comment>